<dbReference type="AlphaFoldDB" id="A0A382RZZ6"/>
<feature type="non-terminal residue" evidence="2">
    <location>
        <position position="81"/>
    </location>
</feature>
<feature type="region of interest" description="Disordered" evidence="1">
    <location>
        <begin position="17"/>
        <end position="43"/>
    </location>
</feature>
<organism evidence="2">
    <name type="scientific">marine metagenome</name>
    <dbReference type="NCBI Taxonomy" id="408172"/>
    <lineage>
        <taxon>unclassified sequences</taxon>
        <taxon>metagenomes</taxon>
        <taxon>ecological metagenomes</taxon>
    </lineage>
</organism>
<accession>A0A382RZZ6</accession>
<dbReference type="EMBL" id="UINC01125436">
    <property type="protein sequence ID" value="SVD03259.1"/>
    <property type="molecule type" value="Genomic_DNA"/>
</dbReference>
<gene>
    <name evidence="2" type="ORF">METZ01_LOCUS356113</name>
</gene>
<reference evidence="2" key="1">
    <citation type="submission" date="2018-05" db="EMBL/GenBank/DDBJ databases">
        <authorList>
            <person name="Lanie J.A."/>
            <person name="Ng W.-L."/>
            <person name="Kazmierczak K.M."/>
            <person name="Andrzejewski T.M."/>
            <person name="Davidsen T.M."/>
            <person name="Wayne K.J."/>
            <person name="Tettelin H."/>
            <person name="Glass J.I."/>
            <person name="Rusch D."/>
            <person name="Podicherti R."/>
            <person name="Tsui H.-C.T."/>
            <person name="Winkler M.E."/>
        </authorList>
    </citation>
    <scope>NUCLEOTIDE SEQUENCE</scope>
</reference>
<protein>
    <submittedName>
        <fullName evidence="2">Uncharacterized protein</fullName>
    </submittedName>
</protein>
<evidence type="ECO:0000256" key="1">
    <source>
        <dbReference type="SAM" id="MobiDB-lite"/>
    </source>
</evidence>
<sequence length="81" mass="8817">MRGEILLALVLISGCSKKEPTTTPSKPPGLRLSKSKRTPESLAHEFQKTLGTNDSDALMKLSLLGQDVKNWKIIASAQNAR</sequence>
<proteinExistence type="predicted"/>
<dbReference type="PROSITE" id="PS51257">
    <property type="entry name" value="PROKAR_LIPOPROTEIN"/>
    <property type="match status" value="1"/>
</dbReference>
<name>A0A382RZZ6_9ZZZZ</name>
<evidence type="ECO:0000313" key="2">
    <source>
        <dbReference type="EMBL" id="SVD03259.1"/>
    </source>
</evidence>